<evidence type="ECO:0000256" key="1">
    <source>
        <dbReference type="SAM" id="SignalP"/>
    </source>
</evidence>
<dbReference type="EMBL" id="CABFNP030000967">
    <property type="protein sequence ID" value="CAI6089251.1"/>
    <property type="molecule type" value="Genomic_DNA"/>
</dbReference>
<gene>
    <name evidence="2" type="ORF">CCHLO57077_00018772</name>
</gene>
<name>A0AA35Q082_9HYPO</name>
<dbReference type="Proteomes" id="UP001160390">
    <property type="component" value="Unassembled WGS sequence"/>
</dbReference>
<evidence type="ECO:0000313" key="3">
    <source>
        <dbReference type="Proteomes" id="UP001160390"/>
    </source>
</evidence>
<evidence type="ECO:0000313" key="2">
    <source>
        <dbReference type="EMBL" id="CAI6089251.1"/>
    </source>
</evidence>
<feature type="signal peptide" evidence="1">
    <location>
        <begin position="1"/>
        <end position="19"/>
    </location>
</feature>
<proteinExistence type="predicted"/>
<feature type="chain" id="PRO_5041204340" evidence="1">
    <location>
        <begin position="20"/>
        <end position="112"/>
    </location>
</feature>
<dbReference type="AlphaFoldDB" id="A0AA35Q082"/>
<comment type="caution">
    <text evidence="2">The sequence shown here is derived from an EMBL/GenBank/DDBJ whole genome shotgun (WGS) entry which is preliminary data.</text>
</comment>
<sequence>MHAFKLVPLFLAALVAAQASEDSKVFLQPGLRGKSENVPDNGNCHELSKPFHSKVRSIEIPEDYKCEFYGSLGLRDLHCQDYITEYWETEFDIRPGGQSVRCDKRPRGDDSN</sequence>
<keyword evidence="3" id="KW-1185">Reference proteome</keyword>
<organism evidence="2 3">
    <name type="scientific">Clonostachys chloroleuca</name>
    <dbReference type="NCBI Taxonomy" id="1926264"/>
    <lineage>
        <taxon>Eukaryota</taxon>
        <taxon>Fungi</taxon>
        <taxon>Dikarya</taxon>
        <taxon>Ascomycota</taxon>
        <taxon>Pezizomycotina</taxon>
        <taxon>Sordariomycetes</taxon>
        <taxon>Hypocreomycetidae</taxon>
        <taxon>Hypocreales</taxon>
        <taxon>Bionectriaceae</taxon>
        <taxon>Clonostachys</taxon>
    </lineage>
</organism>
<protein>
    <submittedName>
        <fullName evidence="2">Uncharacterized protein</fullName>
    </submittedName>
</protein>
<reference evidence="2" key="1">
    <citation type="submission" date="2023-01" db="EMBL/GenBank/DDBJ databases">
        <authorList>
            <person name="Piombo E."/>
        </authorList>
    </citation>
    <scope>NUCLEOTIDE SEQUENCE</scope>
</reference>
<keyword evidence="1" id="KW-0732">Signal</keyword>
<accession>A0AA35Q082</accession>